<evidence type="ECO:0000256" key="6">
    <source>
        <dbReference type="SAM" id="Phobius"/>
    </source>
</evidence>
<dbReference type="InterPro" id="IPR001851">
    <property type="entry name" value="ABC_transp_permease"/>
</dbReference>
<keyword evidence="5 6" id="KW-0472">Membrane</keyword>
<organism evidence="7 8">
    <name type="scientific">Kiloniella antarctica</name>
    <dbReference type="NCBI Taxonomy" id="1550907"/>
    <lineage>
        <taxon>Bacteria</taxon>
        <taxon>Pseudomonadati</taxon>
        <taxon>Pseudomonadota</taxon>
        <taxon>Alphaproteobacteria</taxon>
        <taxon>Rhodospirillales</taxon>
        <taxon>Kiloniellaceae</taxon>
        <taxon>Kiloniella</taxon>
    </lineage>
</organism>
<dbReference type="PANTHER" id="PTHR30482:SF17">
    <property type="entry name" value="ABC TRANSPORTER ATP-BINDING PROTEIN"/>
    <property type="match status" value="1"/>
</dbReference>
<evidence type="ECO:0000256" key="1">
    <source>
        <dbReference type="ARBA" id="ARBA00004651"/>
    </source>
</evidence>
<evidence type="ECO:0000256" key="5">
    <source>
        <dbReference type="ARBA" id="ARBA00023136"/>
    </source>
</evidence>
<reference evidence="8" key="1">
    <citation type="journal article" date="2019" name="Int. J. Syst. Evol. Microbiol.">
        <title>The Global Catalogue of Microorganisms (GCM) 10K type strain sequencing project: providing services to taxonomists for standard genome sequencing and annotation.</title>
        <authorList>
            <consortium name="The Broad Institute Genomics Platform"/>
            <consortium name="The Broad Institute Genome Sequencing Center for Infectious Disease"/>
            <person name="Wu L."/>
            <person name="Ma J."/>
        </authorList>
    </citation>
    <scope>NUCLEOTIDE SEQUENCE [LARGE SCALE GENOMIC DNA]</scope>
    <source>
        <strain evidence="8">CGMCC 4.7192</strain>
    </source>
</reference>
<keyword evidence="3 6" id="KW-0812">Transmembrane</keyword>
<feature type="transmembrane region" description="Helical" evidence="6">
    <location>
        <begin position="74"/>
        <end position="91"/>
    </location>
</feature>
<comment type="subcellular location">
    <subcellularLocation>
        <location evidence="1">Cell membrane</location>
        <topology evidence="1">Multi-pass membrane protein</topology>
    </subcellularLocation>
</comment>
<evidence type="ECO:0000256" key="4">
    <source>
        <dbReference type="ARBA" id="ARBA00022989"/>
    </source>
</evidence>
<dbReference type="EMBL" id="JBHUII010000004">
    <property type="protein sequence ID" value="MFD2206478.1"/>
    <property type="molecule type" value="Genomic_DNA"/>
</dbReference>
<dbReference type="RefSeq" id="WP_380252091.1">
    <property type="nucleotide sequence ID" value="NZ_JBHUII010000004.1"/>
</dbReference>
<dbReference type="Proteomes" id="UP001597294">
    <property type="component" value="Unassembled WGS sequence"/>
</dbReference>
<feature type="transmembrane region" description="Helical" evidence="6">
    <location>
        <begin position="12"/>
        <end position="32"/>
    </location>
</feature>
<gene>
    <name evidence="7" type="ORF">ACFSKO_12670</name>
</gene>
<evidence type="ECO:0000256" key="2">
    <source>
        <dbReference type="ARBA" id="ARBA00022475"/>
    </source>
</evidence>
<feature type="transmembrane region" description="Helical" evidence="6">
    <location>
        <begin position="185"/>
        <end position="204"/>
    </location>
</feature>
<protein>
    <submittedName>
        <fullName evidence="7">Branched-chain amino acid ABC transporter permease</fullName>
    </submittedName>
</protein>
<sequence length="338" mass="36816">MVLEKMIGSDAGARTKIVSGIGLTILLFLPLVADLLDEPFFVDIASRVLIYALVAVSLDLILGYGGMVSFGHGAFFGIGAYVIGILSHHSYEVTMISFLPGEWEGTTQALIQWPLAMLVSGLLALLIGALSLRTTGVYFIMITLAFAQMLYFLMISIPTYGGEDGLNIWERSEIPLLDLYDSETFYYTCLVLLLLCLWVCKRLVKSRFGMVLQGCRQNEIRMKALGYPVYRYKLTAFVISGMIAGLAGALSANHTEFVGPGLMHWTRSGEIMIMVILGGMGSLFGAVLGSASLLLMEEVLSGLTEHWMIFLGPILVLVVLFARKGLYGLLIGKGDGNV</sequence>
<feature type="transmembrane region" description="Helical" evidence="6">
    <location>
        <begin position="137"/>
        <end position="157"/>
    </location>
</feature>
<name>A0ABW5BNP7_9PROT</name>
<feature type="transmembrane region" description="Helical" evidence="6">
    <location>
        <begin position="44"/>
        <end position="62"/>
    </location>
</feature>
<dbReference type="CDD" id="cd06581">
    <property type="entry name" value="TM_PBP1_LivM_like"/>
    <property type="match status" value="1"/>
</dbReference>
<dbReference type="Pfam" id="PF02653">
    <property type="entry name" value="BPD_transp_2"/>
    <property type="match status" value="1"/>
</dbReference>
<comment type="caution">
    <text evidence="7">The sequence shown here is derived from an EMBL/GenBank/DDBJ whole genome shotgun (WGS) entry which is preliminary data.</text>
</comment>
<keyword evidence="8" id="KW-1185">Reference proteome</keyword>
<feature type="transmembrane region" description="Helical" evidence="6">
    <location>
        <begin position="230"/>
        <end position="251"/>
    </location>
</feature>
<proteinExistence type="predicted"/>
<dbReference type="PANTHER" id="PTHR30482">
    <property type="entry name" value="HIGH-AFFINITY BRANCHED-CHAIN AMINO ACID TRANSPORT SYSTEM PERMEASE"/>
    <property type="match status" value="1"/>
</dbReference>
<evidence type="ECO:0000313" key="7">
    <source>
        <dbReference type="EMBL" id="MFD2206478.1"/>
    </source>
</evidence>
<evidence type="ECO:0000313" key="8">
    <source>
        <dbReference type="Proteomes" id="UP001597294"/>
    </source>
</evidence>
<dbReference type="InterPro" id="IPR043428">
    <property type="entry name" value="LivM-like"/>
</dbReference>
<feature type="transmembrane region" description="Helical" evidence="6">
    <location>
        <begin position="111"/>
        <end position="130"/>
    </location>
</feature>
<keyword evidence="2" id="KW-1003">Cell membrane</keyword>
<keyword evidence="4 6" id="KW-1133">Transmembrane helix</keyword>
<accession>A0ABW5BNP7</accession>
<feature type="transmembrane region" description="Helical" evidence="6">
    <location>
        <begin position="307"/>
        <end position="330"/>
    </location>
</feature>
<feature type="transmembrane region" description="Helical" evidence="6">
    <location>
        <begin position="271"/>
        <end position="295"/>
    </location>
</feature>
<evidence type="ECO:0000256" key="3">
    <source>
        <dbReference type="ARBA" id="ARBA00022692"/>
    </source>
</evidence>